<evidence type="ECO:0000313" key="3">
    <source>
        <dbReference type="Proteomes" id="UP001430356"/>
    </source>
</evidence>
<dbReference type="Proteomes" id="UP001430356">
    <property type="component" value="Unassembled WGS sequence"/>
</dbReference>
<feature type="region of interest" description="Disordered" evidence="1">
    <location>
        <begin position="37"/>
        <end position="105"/>
    </location>
</feature>
<feature type="region of interest" description="Disordered" evidence="1">
    <location>
        <begin position="136"/>
        <end position="155"/>
    </location>
</feature>
<feature type="compositionally biased region" description="Low complexity" evidence="1">
    <location>
        <begin position="49"/>
        <end position="70"/>
    </location>
</feature>
<comment type="caution">
    <text evidence="2">The sequence shown here is derived from an EMBL/GenBank/DDBJ whole genome shotgun (WGS) entry which is preliminary data.</text>
</comment>
<evidence type="ECO:0000313" key="2">
    <source>
        <dbReference type="EMBL" id="KAK7199754.1"/>
    </source>
</evidence>
<feature type="compositionally biased region" description="Low complexity" evidence="1">
    <location>
        <begin position="175"/>
        <end position="186"/>
    </location>
</feature>
<reference evidence="2 3" key="1">
    <citation type="journal article" date="2021" name="MBio">
        <title>A New Model Trypanosomatid, Novymonas esmeraldas: Genomic Perception of Its 'Candidatus Pandoraea novymonadis' Endosymbiont.</title>
        <authorList>
            <person name="Zakharova A."/>
            <person name="Saura A."/>
            <person name="Butenko A."/>
            <person name="Podesvova L."/>
            <person name="Warmusova S."/>
            <person name="Kostygov A.Y."/>
            <person name="Nenarokova A."/>
            <person name="Lukes J."/>
            <person name="Opperdoes F.R."/>
            <person name="Yurchenko V."/>
        </authorList>
    </citation>
    <scope>NUCLEOTIDE SEQUENCE [LARGE SCALE GENOMIC DNA]</scope>
    <source>
        <strain evidence="2 3">E262AT.01</strain>
    </source>
</reference>
<dbReference type="AlphaFoldDB" id="A0AAW0F3E1"/>
<organism evidence="2 3">
    <name type="scientific">Novymonas esmeraldas</name>
    <dbReference type="NCBI Taxonomy" id="1808958"/>
    <lineage>
        <taxon>Eukaryota</taxon>
        <taxon>Discoba</taxon>
        <taxon>Euglenozoa</taxon>
        <taxon>Kinetoplastea</taxon>
        <taxon>Metakinetoplastina</taxon>
        <taxon>Trypanosomatida</taxon>
        <taxon>Trypanosomatidae</taxon>
        <taxon>Novymonas</taxon>
    </lineage>
</organism>
<protein>
    <submittedName>
        <fullName evidence="2">Uncharacterized protein</fullName>
    </submittedName>
</protein>
<proteinExistence type="predicted"/>
<keyword evidence="3" id="KW-1185">Reference proteome</keyword>
<feature type="region of interest" description="Disordered" evidence="1">
    <location>
        <begin position="161"/>
        <end position="186"/>
    </location>
</feature>
<dbReference type="EMBL" id="JAECZO010000001">
    <property type="protein sequence ID" value="KAK7199754.1"/>
    <property type="molecule type" value="Genomic_DNA"/>
</dbReference>
<accession>A0AAW0F3E1</accession>
<feature type="compositionally biased region" description="Polar residues" evidence="1">
    <location>
        <begin position="76"/>
        <end position="92"/>
    </location>
</feature>
<feature type="compositionally biased region" description="Basic and acidic residues" evidence="1">
    <location>
        <begin position="670"/>
        <end position="680"/>
    </location>
</feature>
<sequence>MRAARCIAAPLGRSHGLAGVTAATLVARRFLCRTSIRRSGDKTPPPLSGPDATASASPASPASADSTGASVREGATMSTTCGTSFAASQSQRGAPGRADETPERSRLYTHTILTEADKPPTGVATPAAGATAAAAAASPVPTAAGAGGPRKRYTTVPLRSSTGARAEPGSGVGGLPPSSRQSGAVAVQWEAAATAVKTAARPQDGPMVPDHGPLRATGLWSVEEVVDASKRTVDFRRIDEVESELAESLKDTEEALVPYAEEEAWKHKLMFECKFKKTPKHLTWKELGEEIECMDCVIELDEHRPEELFTILFYFTDKRTGTRDVVWSARNDVSYSEGFTDLLAAVGACLGRSDVHRTIRFDDGVGRTRDLTFRKRSRYTSDVYVAFRPAETYNKFQRKEEEDEYATAMEKEGMSTWGYHPSLMDPEFSELDFTDPEGTYEVAISAHGFSFIVLRAVHRLLARPMKDFYRPSQLMRTAKVRTEDEVGFTHALKGWLGVDEQIYPHYTPIEALQDHWLGKDAPFTLCAIVNKLREMNYLKKENPEFQSWLSVRHRDTHLAIRNMGVKLLGVGASTLFVPVAHNPTVNRLLPKQQQRRLESRFSLNAVLGLPDETRRLEEFKQITGHHGITGVPTSPTPDASPAEVTPPPPRSTDAALPTTRTPLQPPPAAKNEEHGRSARE</sequence>
<evidence type="ECO:0000256" key="1">
    <source>
        <dbReference type="SAM" id="MobiDB-lite"/>
    </source>
</evidence>
<feature type="region of interest" description="Disordered" evidence="1">
    <location>
        <begin position="623"/>
        <end position="680"/>
    </location>
</feature>
<gene>
    <name evidence="2" type="ORF">NESM_000021600</name>
</gene>
<name>A0AAW0F3E1_9TRYP</name>